<dbReference type="SMART" id="SM00028">
    <property type="entry name" value="TPR"/>
    <property type="match status" value="1"/>
</dbReference>
<dbReference type="PROSITE" id="PS50005">
    <property type="entry name" value="TPR"/>
    <property type="match status" value="1"/>
</dbReference>
<dbReference type="SUPFAM" id="SSF48452">
    <property type="entry name" value="TPR-like"/>
    <property type="match status" value="1"/>
</dbReference>
<dbReference type="Proteomes" id="UP001195903">
    <property type="component" value="Unassembled WGS sequence"/>
</dbReference>
<proteinExistence type="predicted"/>
<keyword evidence="4" id="KW-1185">Reference proteome</keyword>
<accession>A0ABS5V5R5</accession>
<evidence type="ECO:0000313" key="4">
    <source>
        <dbReference type="Proteomes" id="UP001195903"/>
    </source>
</evidence>
<dbReference type="InterPro" id="IPR011990">
    <property type="entry name" value="TPR-like_helical_dom_sf"/>
</dbReference>
<gene>
    <name evidence="3" type="ORF">KJI95_12345</name>
</gene>
<dbReference type="Pfam" id="PF00515">
    <property type="entry name" value="TPR_1"/>
    <property type="match status" value="1"/>
</dbReference>
<comment type="caution">
    <text evidence="3">The sequence shown here is derived from an EMBL/GenBank/DDBJ whole genome shotgun (WGS) entry which is preliminary data.</text>
</comment>
<dbReference type="InterPro" id="IPR019734">
    <property type="entry name" value="TPR_rpt"/>
</dbReference>
<keyword evidence="1" id="KW-0802">TPR repeat</keyword>
<feature type="chain" id="PRO_5045875657" evidence="2">
    <location>
        <begin position="31"/>
        <end position="234"/>
    </location>
</feature>
<name>A0ABS5V5R5_9GAMM</name>
<dbReference type="RefSeq" id="WP_214507509.1">
    <property type="nucleotide sequence ID" value="NZ_JAHEPS010000004.1"/>
</dbReference>
<sequence length="234" mass="24991">MTSLTQKSLAQKSLALALSLSTLLSIGAHAASISDIDDAMNRMDVQALKTLTDSSDGYTKAYGAYRHAVASGVMGNKAEQSRSADLAAGLLEQSANDDVEAKVLLAAVHGLQISVNPTLGESLGRKIQQLIADAKQQAPDNPRLALIEAANAFYTPVAFGGGEQKALTALDQAISGFKQPCTEICWGEAEAYTWRGLIYQQQGLKDKAAAQWQQALKVDPNYGWATYMLAESKR</sequence>
<keyword evidence="2" id="KW-0732">Signal</keyword>
<protein>
    <submittedName>
        <fullName evidence="3">Tetratricopeptide repeat protein</fullName>
    </submittedName>
</protein>
<evidence type="ECO:0000256" key="1">
    <source>
        <dbReference type="PROSITE-ProRule" id="PRU00339"/>
    </source>
</evidence>
<feature type="signal peptide" evidence="2">
    <location>
        <begin position="1"/>
        <end position="30"/>
    </location>
</feature>
<organism evidence="3 4">
    <name type="scientific">Shewanella jiangmenensis</name>
    <dbReference type="NCBI Taxonomy" id="2837387"/>
    <lineage>
        <taxon>Bacteria</taxon>
        <taxon>Pseudomonadati</taxon>
        <taxon>Pseudomonadota</taxon>
        <taxon>Gammaproteobacteria</taxon>
        <taxon>Alteromonadales</taxon>
        <taxon>Shewanellaceae</taxon>
        <taxon>Shewanella</taxon>
    </lineage>
</organism>
<dbReference type="Gene3D" id="1.25.40.10">
    <property type="entry name" value="Tetratricopeptide repeat domain"/>
    <property type="match status" value="1"/>
</dbReference>
<dbReference type="EMBL" id="JAHEPS010000004">
    <property type="protein sequence ID" value="MBT1445313.1"/>
    <property type="molecule type" value="Genomic_DNA"/>
</dbReference>
<evidence type="ECO:0000256" key="2">
    <source>
        <dbReference type="SAM" id="SignalP"/>
    </source>
</evidence>
<reference evidence="3 4" key="1">
    <citation type="submission" date="2021-05" db="EMBL/GenBank/DDBJ databases">
        <title>Shewanella sp. JM162201.</title>
        <authorList>
            <person name="Xu S."/>
            <person name="Li A."/>
        </authorList>
    </citation>
    <scope>NUCLEOTIDE SEQUENCE [LARGE SCALE GENOMIC DNA]</scope>
    <source>
        <strain evidence="3 4">JM162201</strain>
    </source>
</reference>
<feature type="repeat" description="TPR" evidence="1">
    <location>
        <begin position="189"/>
        <end position="222"/>
    </location>
</feature>
<evidence type="ECO:0000313" key="3">
    <source>
        <dbReference type="EMBL" id="MBT1445313.1"/>
    </source>
</evidence>